<dbReference type="Pfam" id="PF00176">
    <property type="entry name" value="SNF2-rel_dom"/>
    <property type="match status" value="1"/>
</dbReference>
<dbReference type="RefSeq" id="WP_378098502.1">
    <property type="nucleotide sequence ID" value="NZ_JBHSEP010000012.1"/>
</dbReference>
<dbReference type="PROSITE" id="PS51194">
    <property type="entry name" value="HELICASE_CTER"/>
    <property type="match status" value="1"/>
</dbReference>
<sequence>MTHHQTDRKIYVRVLLGGYGDALLHGLYAGYDSASGVALKHALFAWHEPSFYGTDLIVHRLEDIEAVVLPSEMVIPYFAELNLLRHIEWEWDDCALQLIGVAPLLAKRIEERKFHPSYEAFLADKLEWTWDEDGLSAEDRALLASVSSDEEFAAGLRAAFSGAVFQTHYGLPTSAGDLRREFPLLFTGKEKLVQAGLTENDWLVAIGWRADNAPFRPALQLLEPDERADDWRMRLVLQDKQDESALFPVRLAATGELLGAWPREWSPYVAQRSPQWLERLLALLPDDRFNGSPRDVFAEPLDDEAAWRFLTADSQRLLAAGWQVLLPAWWEAASRKKPRLRAKVGSAEGGRSGGSLFGLDSLVDFDWRVAIGDVDLSEAEFAELVARGARLVRFRGQWIQLDPALLAQIRKAMASVDRRQGLSFQQVLQLHLLGGDDDWSSGELGENEESGAEREHRIRLEIELNEHLTRLIGQLTQQSEQPALPVPAGLRAELRSYQREGYAWLSFLRQFGLGACLADDMGLGKTVQLIAYLLRIQESAPEGERPMPSLIVCPTSVLGNWQKELARFAPSLKVMLHYGSKRLGGEEFVEEAKRADVVLTSYATCSLDQETLQGLTWTSISLDEAQNIKNAQTKQSAVVRSLPARHRIALTGTPIENRLSELWSLYDFINPGYLGSSREFGSRFAAAIERDKDEQSTAELQKLIKPFMLRRKKKDPAIQLDLPDKNEMKTYVHLTAEQGALYEQTVNELMEKMQKLEGIERKGAILAALTRLKQLCDHPLLLTKEAVPESEASPDEGALLDVEALAGRSSKLERLIAMVKELREEGDRCLIFTQYVDMGNMLRRILKQELQEPVFYLNGSTPKAARDRMIEQFQSVAEPSEEGRPGVFVLSLKAGGVGLNLTAANHVFHFDRWWNPAVENQATDRAYRMGQTRDVQVHKFIALGTLEEKIDEMLESKQQLSDNVVSSSEGWITELSTEELKDLFTLRRDLVG</sequence>
<protein>
    <submittedName>
        <fullName evidence="4">SNF2-related protein</fullName>
    </submittedName>
</protein>
<reference evidence="5" key="1">
    <citation type="journal article" date="2019" name="Int. J. Syst. Evol. Microbiol.">
        <title>The Global Catalogue of Microorganisms (GCM) 10K type strain sequencing project: providing services to taxonomists for standard genome sequencing and annotation.</title>
        <authorList>
            <consortium name="The Broad Institute Genomics Platform"/>
            <consortium name="The Broad Institute Genome Sequencing Center for Infectious Disease"/>
            <person name="Wu L."/>
            <person name="Ma J."/>
        </authorList>
    </citation>
    <scope>NUCLEOTIDE SEQUENCE [LARGE SCALE GENOMIC DNA]</scope>
    <source>
        <strain evidence="5">CCUG 49571</strain>
    </source>
</reference>
<evidence type="ECO:0000259" key="2">
    <source>
        <dbReference type="PROSITE" id="PS51192"/>
    </source>
</evidence>
<dbReference type="InterPro" id="IPR050496">
    <property type="entry name" value="SNF2_RAD54_helicase_repair"/>
</dbReference>
<evidence type="ECO:0000259" key="3">
    <source>
        <dbReference type="PROSITE" id="PS51194"/>
    </source>
</evidence>
<dbReference type="CDD" id="cd18012">
    <property type="entry name" value="DEXQc_arch_SWI2_SNF2"/>
    <property type="match status" value="1"/>
</dbReference>
<evidence type="ECO:0000256" key="1">
    <source>
        <dbReference type="ARBA" id="ARBA00022801"/>
    </source>
</evidence>
<keyword evidence="5" id="KW-1185">Reference proteome</keyword>
<proteinExistence type="predicted"/>
<dbReference type="Pfam" id="PF12419">
    <property type="entry name" value="DUF3670"/>
    <property type="match status" value="1"/>
</dbReference>
<evidence type="ECO:0000313" key="4">
    <source>
        <dbReference type="EMBL" id="MFC4599875.1"/>
    </source>
</evidence>
<evidence type="ECO:0000313" key="5">
    <source>
        <dbReference type="Proteomes" id="UP001596028"/>
    </source>
</evidence>
<dbReference type="InterPro" id="IPR001650">
    <property type="entry name" value="Helicase_C-like"/>
</dbReference>
<dbReference type="Gene3D" id="1.20.120.850">
    <property type="entry name" value="SWI2/SNF2 ATPases, N-terminal domain"/>
    <property type="match status" value="1"/>
</dbReference>
<dbReference type="CDD" id="cd18793">
    <property type="entry name" value="SF2_C_SNF"/>
    <property type="match status" value="1"/>
</dbReference>
<dbReference type="Gene3D" id="3.40.50.300">
    <property type="entry name" value="P-loop containing nucleotide triphosphate hydrolases"/>
    <property type="match status" value="1"/>
</dbReference>
<dbReference type="PANTHER" id="PTHR45629:SF7">
    <property type="entry name" value="DNA EXCISION REPAIR PROTEIN ERCC-6-RELATED"/>
    <property type="match status" value="1"/>
</dbReference>
<dbReference type="SMART" id="SM00487">
    <property type="entry name" value="DEXDc"/>
    <property type="match status" value="1"/>
</dbReference>
<dbReference type="Pfam" id="PF00271">
    <property type="entry name" value="Helicase_C"/>
    <property type="match status" value="1"/>
</dbReference>
<organism evidence="4 5">
    <name type="scientific">Cohnella hongkongensis</name>
    <dbReference type="NCBI Taxonomy" id="178337"/>
    <lineage>
        <taxon>Bacteria</taxon>
        <taxon>Bacillati</taxon>
        <taxon>Bacillota</taxon>
        <taxon>Bacilli</taxon>
        <taxon>Bacillales</taxon>
        <taxon>Paenibacillaceae</taxon>
        <taxon>Cohnella</taxon>
    </lineage>
</organism>
<gene>
    <name evidence="4" type="ORF">ACFO3S_16595</name>
</gene>
<accession>A0ABV9FFT5</accession>
<feature type="domain" description="Helicase C-terminal" evidence="3">
    <location>
        <begin position="811"/>
        <end position="976"/>
    </location>
</feature>
<dbReference type="InterPro" id="IPR027417">
    <property type="entry name" value="P-loop_NTPase"/>
</dbReference>
<dbReference type="EMBL" id="JBHSEP010000012">
    <property type="protein sequence ID" value="MFC4599875.1"/>
    <property type="molecule type" value="Genomic_DNA"/>
</dbReference>
<dbReference type="PANTHER" id="PTHR45629">
    <property type="entry name" value="SNF2/RAD54 FAMILY MEMBER"/>
    <property type="match status" value="1"/>
</dbReference>
<dbReference type="SUPFAM" id="SSF52540">
    <property type="entry name" value="P-loop containing nucleoside triphosphate hydrolases"/>
    <property type="match status" value="2"/>
</dbReference>
<name>A0ABV9FFT5_9BACL</name>
<dbReference type="InterPro" id="IPR022138">
    <property type="entry name" value="DUF3670"/>
</dbReference>
<feature type="domain" description="Helicase ATP-binding" evidence="2">
    <location>
        <begin position="506"/>
        <end position="672"/>
    </location>
</feature>
<dbReference type="InterPro" id="IPR049730">
    <property type="entry name" value="SNF2/RAD54-like_C"/>
</dbReference>
<dbReference type="InterPro" id="IPR038718">
    <property type="entry name" value="SNF2-like_sf"/>
</dbReference>
<comment type="caution">
    <text evidence="4">The sequence shown here is derived from an EMBL/GenBank/DDBJ whole genome shotgun (WGS) entry which is preliminary data.</text>
</comment>
<keyword evidence="1" id="KW-0378">Hydrolase</keyword>
<dbReference type="Gene3D" id="3.40.50.10810">
    <property type="entry name" value="Tandem AAA-ATPase domain"/>
    <property type="match status" value="1"/>
</dbReference>
<dbReference type="InterPro" id="IPR014001">
    <property type="entry name" value="Helicase_ATP-bd"/>
</dbReference>
<dbReference type="PROSITE" id="PS51192">
    <property type="entry name" value="HELICASE_ATP_BIND_1"/>
    <property type="match status" value="1"/>
</dbReference>
<dbReference type="SMART" id="SM00490">
    <property type="entry name" value="HELICc"/>
    <property type="match status" value="1"/>
</dbReference>
<dbReference type="Proteomes" id="UP001596028">
    <property type="component" value="Unassembled WGS sequence"/>
</dbReference>
<dbReference type="InterPro" id="IPR000330">
    <property type="entry name" value="SNF2_N"/>
</dbReference>